<evidence type="ECO:0000256" key="13">
    <source>
        <dbReference type="ARBA" id="ARBA00023157"/>
    </source>
</evidence>
<keyword evidence="7 17" id="KW-0732">Signal</keyword>
<dbReference type="SMART" id="SM00327">
    <property type="entry name" value="VWA"/>
    <property type="match status" value="1"/>
</dbReference>
<dbReference type="AlphaFoldDB" id="A0AAJ7DWF5"/>
<proteinExistence type="predicted"/>
<keyword evidence="6" id="KW-0479">Metal-binding</keyword>
<evidence type="ECO:0000256" key="5">
    <source>
        <dbReference type="ARBA" id="ARBA00022692"/>
    </source>
</evidence>
<keyword evidence="14" id="KW-0325">Glycoprotein</keyword>
<feature type="region of interest" description="Disordered" evidence="16">
    <location>
        <begin position="1090"/>
        <end position="1112"/>
    </location>
</feature>
<keyword evidence="19" id="KW-1185">Reference proteome</keyword>
<dbReference type="InterPro" id="IPR051173">
    <property type="entry name" value="Ca_channel_alpha-2/delta"/>
</dbReference>
<dbReference type="FunFam" id="3.40.50.410:FF:000007">
    <property type="entry name" value="Calcium voltage-gated channel auxiliary subunit alpha2delta 3"/>
    <property type="match status" value="1"/>
</dbReference>
<dbReference type="GO" id="GO:0046872">
    <property type="term" value="F:metal ion binding"/>
    <property type="evidence" value="ECO:0007669"/>
    <property type="project" value="UniProtKB-KW"/>
</dbReference>
<dbReference type="PANTHER" id="PTHR10166">
    <property type="entry name" value="VOLTAGE-DEPENDENT CALCIUM CHANNEL SUBUNIT ALPHA-2/DELTA-RELATED"/>
    <property type="match status" value="1"/>
</dbReference>
<feature type="chain" id="PRO_5042495385" evidence="17">
    <location>
        <begin position="36"/>
        <end position="1268"/>
    </location>
</feature>
<evidence type="ECO:0000256" key="16">
    <source>
        <dbReference type="SAM" id="MobiDB-lite"/>
    </source>
</evidence>
<dbReference type="Proteomes" id="UP000695007">
    <property type="component" value="Unplaced"/>
</dbReference>
<dbReference type="PANTHER" id="PTHR10166:SF63">
    <property type="entry name" value="STRAIGHTJACKET, ISOFORM C"/>
    <property type="match status" value="1"/>
</dbReference>
<dbReference type="Gene3D" id="3.40.50.410">
    <property type="entry name" value="von Willebrand factor, type A domain"/>
    <property type="match status" value="1"/>
</dbReference>
<evidence type="ECO:0000259" key="18">
    <source>
        <dbReference type="PROSITE" id="PS50234"/>
    </source>
</evidence>
<sequence>MRSSSTYRAVVAAPLLLLLLLLMLLVVEAPGYAEARMHLDAVKSWSDKLGFELLQLGKFVTKIDKFHENFHKEGEIKINDGKIVVEKIAKNIEGMMNSKVDAIQRIMDVAESSALSGSMSDAPEDLPDDKYEYKDAKNHSQVMTNYSEHFGSEVNLDYSAVHVPTTVYGRSKEVLRAIRWSEELDDTFKNNYRTDPSLSWQYFGSSTGFMRQYPAINWKPNGSDPHDPDLYDCRTRSWYIEAATSPKDVLILVDTSGSMTGMRKEIARHVVNNILDTLGNNDFVNIIKFSNVTELVVPCFGYNLVQANLANIRELKNGISEMNTERIANFSMILTYAFELLEEFRLEKRGAYCNQAIMLITDGVPEDFKEIFQHYNWMGKEDSSEAPDVPVRIFTYLIGREIADVKDSRSIACSNRGYFVHLSTLAEVREQVLNYIAVMARPLVLNLTIHPTIWTPVYADIADPKITDWLWDKKERYDQKERYWIYRRNKRLMFLEKELAQYDKRSRKHTNMATDMYKYRLMTSVSMPVFDRRENANITEQVLVKNAYWVTQTRETRIANLLGVAGTDIPVDDIKQLMLPHELGVHGYAFIVTNNGYILTHPDLRPVFQGILKPAYNSVDMAEVELIDGDDITREFNELLLKFREDVIDQKNHSDVHMFTKYHYDNMKRVGRLKRKYDSARIGNTPFTVVVSLPLYNSIDATYRVHAPKDVRRLKFDDITAEKYFEGKNWRVHPDWLYCKYHFENAYNFATPEEELKHFLKKATQPFWNWGTKPSEQSTQNGKKTDENMDSRYCERDLILNLVFDAMVTERFGDPLTSRDDKGPLDMLMTLLSRADFHQRFGYTLAFVATRSGLTRWQDFLIDETEVPSEPPPNHFSRMHPRAIDEVWYKRAVEQHYVQPESFVFSIPIDDDGATNSTLVTASRAIFIGNETMEAPAAVVGFQMTHTALQGIFQNITYSCNGYRCRRHCGDENVECYLVDNHAFIIAAKRASTAGRFLGDVNGHVMKSLVETEVFEKIIVFDYQAVCFRDTQETNDGNILLTPLRTLTVLASWLYGQIALILAKVGFWSHDYADAVSYMTEEEMKLDKFAESEKPPIEQEPLNDSGNKPATEAKDDQIYDQYIRIRRTRPEPCDQKVELYLYRNITSSNTIYDNPNMNITGCDYLKYIVQPVNFTNMILLVVDTTWCQDVMLAMSVEPQEITYTQNSSLACQKTLSSLPRRRPQTCVRTHPKESEIKDLCGRAMSNSPLDLRLLGFATLLATMALPNH</sequence>
<keyword evidence="3" id="KW-0109">Calcium transport</keyword>
<dbReference type="KEGG" id="csol:105363041"/>
<protein>
    <submittedName>
        <fullName evidence="20">Voltage-dependent calcium channel subunit alpha-2/delta-3</fullName>
    </submittedName>
</protein>
<feature type="domain" description="VWFA" evidence="18">
    <location>
        <begin position="248"/>
        <end position="436"/>
    </location>
</feature>
<dbReference type="RefSeq" id="XP_011498914.1">
    <property type="nucleotide sequence ID" value="XM_011500612.1"/>
</dbReference>
<reference evidence="20" key="1">
    <citation type="submission" date="2025-08" db="UniProtKB">
        <authorList>
            <consortium name="RefSeq"/>
        </authorList>
    </citation>
    <scope>IDENTIFICATION</scope>
</reference>
<dbReference type="CTD" id="36526"/>
<dbReference type="InterPro" id="IPR013608">
    <property type="entry name" value="VWA_N"/>
</dbReference>
<keyword evidence="5" id="KW-0812">Transmembrane</keyword>
<dbReference type="CDD" id="cd18774">
    <property type="entry name" value="PDC2_HK_sensor"/>
    <property type="match status" value="1"/>
</dbReference>
<dbReference type="Gene3D" id="3.30.450.20">
    <property type="entry name" value="PAS domain"/>
    <property type="match status" value="1"/>
</dbReference>
<evidence type="ECO:0000256" key="12">
    <source>
        <dbReference type="ARBA" id="ARBA00023136"/>
    </source>
</evidence>
<accession>A0AAJ7DWF5</accession>
<name>A0AAJ7DWF5_9HYME</name>
<evidence type="ECO:0000256" key="15">
    <source>
        <dbReference type="ARBA" id="ARBA00023303"/>
    </source>
</evidence>
<evidence type="ECO:0000256" key="11">
    <source>
        <dbReference type="ARBA" id="ARBA00023065"/>
    </source>
</evidence>
<feature type="signal peptide" evidence="17">
    <location>
        <begin position="1"/>
        <end position="35"/>
    </location>
</feature>
<comment type="subcellular location">
    <subcellularLocation>
        <location evidence="1">Membrane</location>
        <topology evidence="1">Single-pass type I membrane protein</topology>
    </subcellularLocation>
</comment>
<dbReference type="GO" id="GO:0005891">
    <property type="term" value="C:voltage-gated calcium channel complex"/>
    <property type="evidence" value="ECO:0007669"/>
    <property type="project" value="TreeGrafter"/>
</dbReference>
<dbReference type="GO" id="GO:0005245">
    <property type="term" value="F:voltage-gated calcium channel activity"/>
    <property type="evidence" value="ECO:0007669"/>
    <property type="project" value="TreeGrafter"/>
</dbReference>
<evidence type="ECO:0000256" key="1">
    <source>
        <dbReference type="ARBA" id="ARBA00004479"/>
    </source>
</evidence>
<keyword evidence="10" id="KW-1133">Transmembrane helix</keyword>
<evidence type="ECO:0000256" key="9">
    <source>
        <dbReference type="ARBA" id="ARBA00022882"/>
    </source>
</evidence>
<evidence type="ECO:0000313" key="20">
    <source>
        <dbReference type="RefSeq" id="XP_011498914.1"/>
    </source>
</evidence>
<dbReference type="InterPro" id="IPR013680">
    <property type="entry name" value="VDCC_a2/dsu"/>
</dbReference>
<evidence type="ECO:0000256" key="8">
    <source>
        <dbReference type="ARBA" id="ARBA00022837"/>
    </source>
</evidence>
<dbReference type="InterPro" id="IPR036465">
    <property type="entry name" value="vWFA_dom_sf"/>
</dbReference>
<dbReference type="SUPFAM" id="SSF53300">
    <property type="entry name" value="vWA-like"/>
    <property type="match status" value="1"/>
</dbReference>
<evidence type="ECO:0000256" key="17">
    <source>
        <dbReference type="SAM" id="SignalP"/>
    </source>
</evidence>
<evidence type="ECO:0000256" key="14">
    <source>
        <dbReference type="ARBA" id="ARBA00023180"/>
    </source>
</evidence>
<dbReference type="GeneID" id="105363041"/>
<dbReference type="CDD" id="cd01463">
    <property type="entry name" value="vWA_VGCC_like"/>
    <property type="match status" value="1"/>
</dbReference>
<gene>
    <name evidence="20" type="primary">LOC105363041</name>
</gene>
<evidence type="ECO:0000256" key="6">
    <source>
        <dbReference type="ARBA" id="ARBA00022723"/>
    </source>
</evidence>
<dbReference type="Pfam" id="PF08473">
    <property type="entry name" value="VGCC_alpha2"/>
    <property type="match status" value="1"/>
</dbReference>
<evidence type="ECO:0000256" key="2">
    <source>
        <dbReference type="ARBA" id="ARBA00022448"/>
    </source>
</evidence>
<keyword evidence="8" id="KW-0106">Calcium</keyword>
<dbReference type="PROSITE" id="PS50234">
    <property type="entry name" value="VWFA"/>
    <property type="match status" value="1"/>
</dbReference>
<keyword evidence="2" id="KW-0813">Transport</keyword>
<keyword evidence="15" id="KW-0407">Ion channel</keyword>
<evidence type="ECO:0000256" key="7">
    <source>
        <dbReference type="ARBA" id="ARBA00022729"/>
    </source>
</evidence>
<keyword evidence="4" id="KW-0107">Calcium channel</keyword>
<dbReference type="FunFam" id="3.30.450.20:FF:000057">
    <property type="entry name" value="Voltage-dependent calcium channel subunit alpha-2/delta-4"/>
    <property type="match status" value="1"/>
</dbReference>
<organism evidence="19 20">
    <name type="scientific">Ceratosolen solmsi marchali</name>
    <dbReference type="NCBI Taxonomy" id="326594"/>
    <lineage>
        <taxon>Eukaryota</taxon>
        <taxon>Metazoa</taxon>
        <taxon>Ecdysozoa</taxon>
        <taxon>Arthropoda</taxon>
        <taxon>Hexapoda</taxon>
        <taxon>Insecta</taxon>
        <taxon>Pterygota</taxon>
        <taxon>Neoptera</taxon>
        <taxon>Endopterygota</taxon>
        <taxon>Hymenoptera</taxon>
        <taxon>Apocrita</taxon>
        <taxon>Proctotrupomorpha</taxon>
        <taxon>Chalcidoidea</taxon>
        <taxon>Agaonidae</taxon>
        <taxon>Agaoninae</taxon>
        <taxon>Ceratosolen</taxon>
    </lineage>
</organism>
<dbReference type="Pfam" id="PF08399">
    <property type="entry name" value="VWA_N"/>
    <property type="match status" value="1"/>
</dbReference>
<keyword evidence="13" id="KW-1015">Disulfide bond</keyword>
<evidence type="ECO:0000313" key="19">
    <source>
        <dbReference type="Proteomes" id="UP000695007"/>
    </source>
</evidence>
<dbReference type="InterPro" id="IPR002035">
    <property type="entry name" value="VWF_A"/>
</dbReference>
<keyword evidence="11" id="KW-0406">Ion transport</keyword>
<evidence type="ECO:0000256" key="4">
    <source>
        <dbReference type="ARBA" id="ARBA00022673"/>
    </source>
</evidence>
<evidence type="ECO:0000256" key="10">
    <source>
        <dbReference type="ARBA" id="ARBA00022989"/>
    </source>
</evidence>
<keyword evidence="9" id="KW-0851">Voltage-gated channel</keyword>
<dbReference type="Pfam" id="PF13519">
    <property type="entry name" value="VWA_2"/>
    <property type="match status" value="1"/>
</dbReference>
<evidence type="ECO:0000256" key="3">
    <source>
        <dbReference type="ARBA" id="ARBA00022568"/>
    </source>
</evidence>
<keyword evidence="12" id="KW-0472">Membrane</keyword>